<sequence length="156" mass="16654">MFERDYLMRLIMQLVEAIQRSFQLADEDKDPAAAADLLEGAIGTAVDMDSGVFLSLAPDSLADVLRVSSDGAQMAEYVGRSLRLEANYLVAAGNVERAALRLDQAQALADSFGFSLDEETGPQAAMEAFLADDTVSEAEESEELGGARGAESEEAK</sequence>
<evidence type="ECO:0000313" key="3">
    <source>
        <dbReference type="Proteomes" id="UP000000954"/>
    </source>
</evidence>
<dbReference type="Proteomes" id="UP000000954">
    <property type="component" value="Chromosome"/>
</dbReference>
<dbReference type="KEGG" id="ccu:Ccur_12830"/>
<dbReference type="eggNOG" id="ENOG5034AHZ">
    <property type="taxonomic scope" value="Bacteria"/>
</dbReference>
<dbReference type="EMBL" id="CP001682">
    <property type="protein sequence ID" value="ACU94961.1"/>
    <property type="molecule type" value="Genomic_DNA"/>
</dbReference>
<organism evidence="2 3">
    <name type="scientific">Cryptobacterium curtum (strain ATCC 700683 / DSM 15641 / CCUG 43107 / 12-3)</name>
    <dbReference type="NCBI Taxonomy" id="469378"/>
    <lineage>
        <taxon>Bacteria</taxon>
        <taxon>Bacillati</taxon>
        <taxon>Actinomycetota</taxon>
        <taxon>Coriobacteriia</taxon>
        <taxon>Eggerthellales</taxon>
        <taxon>Eggerthellaceae</taxon>
        <taxon>Cryptobacterium</taxon>
    </lineage>
</organism>
<dbReference type="HOGENOM" id="CLU_132551_0_0_11"/>
<feature type="region of interest" description="Disordered" evidence="1">
    <location>
        <begin position="133"/>
        <end position="156"/>
    </location>
</feature>
<keyword evidence="3" id="KW-1185">Reference proteome</keyword>
<dbReference type="STRING" id="469378.Ccur_12830"/>
<dbReference type="RefSeq" id="WP_015778824.1">
    <property type="nucleotide sequence ID" value="NC_013170.1"/>
</dbReference>
<dbReference type="AlphaFoldDB" id="C7ML14"/>
<accession>C7ML14</accession>
<proteinExistence type="predicted"/>
<feature type="compositionally biased region" description="Acidic residues" evidence="1">
    <location>
        <begin position="134"/>
        <end position="143"/>
    </location>
</feature>
<gene>
    <name evidence="2" type="ordered locus">Ccur_12830</name>
</gene>
<evidence type="ECO:0000256" key="1">
    <source>
        <dbReference type="SAM" id="MobiDB-lite"/>
    </source>
</evidence>
<name>C7ML14_CRYCD</name>
<protein>
    <submittedName>
        <fullName evidence="2">Uncharacterized protein</fullName>
    </submittedName>
</protein>
<evidence type="ECO:0000313" key="2">
    <source>
        <dbReference type="EMBL" id="ACU94961.1"/>
    </source>
</evidence>
<reference evidence="2 3" key="1">
    <citation type="journal article" date="2009" name="Stand. Genomic Sci.">
        <title>Complete genome sequence of Cryptobacterium curtum type strain (12-3).</title>
        <authorList>
            <person name="Mavrommatis K."/>
            <person name="Pukall R."/>
            <person name="Rohde C."/>
            <person name="Chen F."/>
            <person name="Sims D."/>
            <person name="Brettin T."/>
            <person name="Kuske C."/>
            <person name="Detter J.C."/>
            <person name="Han C."/>
            <person name="Lapidus A."/>
            <person name="Copeland A."/>
            <person name="Glavina Del Rio T."/>
            <person name="Nolan M."/>
            <person name="Lucas S."/>
            <person name="Tice H."/>
            <person name="Cheng J.F."/>
            <person name="Bruce D."/>
            <person name="Goodwin L."/>
            <person name="Pitluck S."/>
            <person name="Ovchinnikova G."/>
            <person name="Pati A."/>
            <person name="Ivanova N."/>
            <person name="Chen A."/>
            <person name="Palaniappan K."/>
            <person name="Chain P."/>
            <person name="D'haeseleer P."/>
            <person name="Goker M."/>
            <person name="Bristow J."/>
            <person name="Eisen J.A."/>
            <person name="Markowitz V."/>
            <person name="Hugenholtz P."/>
            <person name="Rohde M."/>
            <person name="Klenk H.P."/>
            <person name="Kyrpides N.C."/>
        </authorList>
    </citation>
    <scope>NUCLEOTIDE SEQUENCE [LARGE SCALE GENOMIC DNA]</scope>
    <source>
        <strain evidence="3">ATCC 700683 / DSM 15641 / 12-3</strain>
    </source>
</reference>
<dbReference type="OrthoDB" id="3186493at2"/>